<evidence type="ECO:0000259" key="1">
    <source>
        <dbReference type="Pfam" id="PF18367"/>
    </source>
</evidence>
<gene>
    <name evidence="3" type="ORF">B841_08860</name>
</gene>
<dbReference type="InterPro" id="IPR041098">
    <property type="entry name" value="Rv2175c_C"/>
</dbReference>
<protein>
    <submittedName>
        <fullName evidence="3">Transcriptional regulator</fullName>
    </submittedName>
</protein>
<feature type="domain" description="Rv2175c C-terminal" evidence="1">
    <location>
        <begin position="68"/>
        <end position="121"/>
    </location>
</feature>
<dbReference type="STRING" id="1224163.B841_08860"/>
<dbReference type="Pfam" id="PF21531">
    <property type="entry name" value="Rv2175c_wHTH"/>
    <property type="match status" value="1"/>
</dbReference>
<reference evidence="3 4" key="1">
    <citation type="submission" date="2012-11" db="EMBL/GenBank/DDBJ databases">
        <title>The complete genome sequence of Corynebacterium maris Coryn-1 (=DSM 45190).</title>
        <authorList>
            <person name="Schaffert L."/>
            <person name="Albersmeier A."/>
            <person name="Kalinowski J."/>
            <person name="Ruckert C."/>
        </authorList>
    </citation>
    <scope>NUCLEOTIDE SEQUENCE [LARGE SCALE GENOMIC DNA]</scope>
    <source>
        <strain evidence="4">Coryn-1</strain>
    </source>
</reference>
<keyword evidence="4" id="KW-1185">Reference proteome</keyword>
<dbReference type="KEGG" id="cmd:B841_08860"/>
<dbReference type="InterPro" id="IPR048576">
    <property type="entry name" value="Rv2175c_wHTH"/>
</dbReference>
<feature type="domain" description="DNA-binding protein Rv2175c wHTH" evidence="2">
    <location>
        <begin position="9"/>
        <end position="58"/>
    </location>
</feature>
<dbReference type="AlphaFoldDB" id="S5T3M2"/>
<dbReference type="GO" id="GO:0003677">
    <property type="term" value="F:DNA binding"/>
    <property type="evidence" value="ECO:0007669"/>
    <property type="project" value="InterPro"/>
</dbReference>
<accession>S5T3M2</accession>
<sequence>MSQNNTALTALLADEVLLSLPAVAEQFNMPVTKVGDLLTDRKLVAFRVDGRKTVPAALVGDGDHPSKFVAGAITVLADGGYTDEEILEYLFTADDTLPGRPVDALHGHGAREVIRRAQAMAL</sequence>
<proteinExistence type="predicted"/>
<evidence type="ECO:0000313" key="3">
    <source>
        <dbReference type="EMBL" id="AGS35245.1"/>
    </source>
</evidence>
<dbReference type="HOGENOM" id="CLU_134416_0_0_11"/>
<dbReference type="PATRIC" id="fig|1224163.3.peg.1781"/>
<dbReference type="eggNOG" id="ENOG5032W34">
    <property type="taxonomic scope" value="Bacteria"/>
</dbReference>
<evidence type="ECO:0000313" key="4">
    <source>
        <dbReference type="Proteomes" id="UP000015388"/>
    </source>
</evidence>
<dbReference type="Proteomes" id="UP000015388">
    <property type="component" value="Chromosome"/>
</dbReference>
<dbReference type="OrthoDB" id="3784042at2"/>
<dbReference type="EMBL" id="CP003924">
    <property type="protein sequence ID" value="AGS35245.1"/>
    <property type="molecule type" value="Genomic_DNA"/>
</dbReference>
<evidence type="ECO:0000259" key="2">
    <source>
        <dbReference type="Pfam" id="PF21531"/>
    </source>
</evidence>
<dbReference type="Pfam" id="PF18367">
    <property type="entry name" value="Rv2175c_C"/>
    <property type="match status" value="1"/>
</dbReference>
<name>S5T3M2_9CORY</name>
<organism evidence="3 4">
    <name type="scientific">Corynebacterium maris DSM 45190</name>
    <dbReference type="NCBI Taxonomy" id="1224163"/>
    <lineage>
        <taxon>Bacteria</taxon>
        <taxon>Bacillati</taxon>
        <taxon>Actinomycetota</taxon>
        <taxon>Actinomycetes</taxon>
        <taxon>Mycobacteriales</taxon>
        <taxon>Corynebacteriaceae</taxon>
        <taxon>Corynebacterium</taxon>
    </lineage>
</organism>